<dbReference type="PANTHER" id="PTHR13723">
    <property type="entry name" value="ADAMTS A DISINTEGRIN AND METALLOPROTEASE WITH THROMBOSPONDIN MOTIFS PROTEASE"/>
    <property type="match status" value="1"/>
</dbReference>
<dbReference type="PROSITE" id="PS50215">
    <property type="entry name" value="ADAM_MEPRO"/>
    <property type="match status" value="1"/>
</dbReference>
<dbReference type="Pfam" id="PF01421">
    <property type="entry name" value="Reprolysin"/>
    <property type="match status" value="1"/>
</dbReference>
<keyword evidence="4" id="KW-0677">Repeat</keyword>
<dbReference type="Pfam" id="PF01562">
    <property type="entry name" value="Pep_M12B_propep"/>
    <property type="match status" value="1"/>
</dbReference>
<evidence type="ECO:0000256" key="7">
    <source>
        <dbReference type="ARBA" id="ARBA00023049"/>
    </source>
</evidence>
<evidence type="ECO:0000259" key="12">
    <source>
        <dbReference type="PROSITE" id="PS50215"/>
    </source>
</evidence>
<dbReference type="Gene3D" id="3.40.1620.60">
    <property type="match status" value="1"/>
</dbReference>
<evidence type="ECO:0000256" key="3">
    <source>
        <dbReference type="ARBA" id="ARBA00022729"/>
    </source>
</evidence>
<feature type="active site" evidence="10">
    <location>
        <position position="385"/>
    </location>
</feature>
<dbReference type="InterPro" id="IPR024079">
    <property type="entry name" value="MetalloPept_cat_dom_sf"/>
</dbReference>
<keyword evidence="1" id="KW-0645">Protease</keyword>
<feature type="binding site" evidence="10">
    <location>
        <position position="388"/>
    </location>
    <ligand>
        <name>Zn(2+)</name>
        <dbReference type="ChEBI" id="CHEBI:29105"/>
        <note>catalytic</note>
    </ligand>
</feature>
<dbReference type="SUPFAM" id="SSF55486">
    <property type="entry name" value="Metalloproteases ('zincins'), catalytic domain"/>
    <property type="match status" value="1"/>
</dbReference>
<protein>
    <submittedName>
        <fullName evidence="14">A disintegrin and metalloproteinase with thrombospondin motifs 16-like</fullName>
    </submittedName>
</protein>
<evidence type="ECO:0000256" key="6">
    <source>
        <dbReference type="ARBA" id="ARBA00022833"/>
    </source>
</evidence>
<dbReference type="Pfam" id="PF17771">
    <property type="entry name" value="ADAMTS_CR_2"/>
    <property type="match status" value="1"/>
</dbReference>
<keyword evidence="3 11" id="KW-0732">Signal</keyword>
<gene>
    <name evidence="14" type="primary">LOC106806289</name>
</gene>
<evidence type="ECO:0000313" key="13">
    <source>
        <dbReference type="Proteomes" id="UP000695022"/>
    </source>
</evidence>
<dbReference type="PANTHER" id="PTHR13723:SF200">
    <property type="entry name" value="ADAM METALLOPEPTIDASE WITH THROMBOSPONDIN TYPE 1 MOTIF B, ISOFORM B"/>
    <property type="match status" value="1"/>
</dbReference>
<feature type="binding site" evidence="10">
    <location>
        <position position="394"/>
    </location>
    <ligand>
        <name>Zn(2+)</name>
        <dbReference type="ChEBI" id="CHEBI:29105"/>
        <note>catalytic</note>
    </ligand>
</feature>
<feature type="signal peptide" evidence="11">
    <location>
        <begin position="1"/>
        <end position="25"/>
    </location>
</feature>
<comment type="caution">
    <text evidence="10">Lacks conserved residue(s) required for the propagation of feature annotation.</text>
</comment>
<evidence type="ECO:0000256" key="4">
    <source>
        <dbReference type="ARBA" id="ARBA00022737"/>
    </source>
</evidence>
<dbReference type="InterPro" id="IPR050439">
    <property type="entry name" value="ADAMTS_ADAMTS-like"/>
</dbReference>
<evidence type="ECO:0000256" key="2">
    <source>
        <dbReference type="ARBA" id="ARBA00022723"/>
    </source>
</evidence>
<feature type="chain" id="PRO_5046884324" evidence="11">
    <location>
        <begin position="26"/>
        <end position="732"/>
    </location>
</feature>
<keyword evidence="9" id="KW-0325">Glycoprotein</keyword>
<dbReference type="InterPro" id="IPR041645">
    <property type="entry name" value="ADAMTS_CR_2"/>
</dbReference>
<accession>A0ABM1DUN9</accession>
<evidence type="ECO:0000256" key="8">
    <source>
        <dbReference type="ARBA" id="ARBA00023157"/>
    </source>
</evidence>
<keyword evidence="13" id="KW-1185">Reference proteome</keyword>
<reference evidence="14" key="1">
    <citation type="submission" date="2025-08" db="UniProtKB">
        <authorList>
            <consortium name="RefSeq"/>
        </authorList>
    </citation>
    <scope>IDENTIFICATION</scope>
</reference>
<evidence type="ECO:0000256" key="5">
    <source>
        <dbReference type="ARBA" id="ARBA00022801"/>
    </source>
</evidence>
<evidence type="ECO:0000313" key="14">
    <source>
        <dbReference type="RefSeq" id="XP_014663660.1"/>
    </source>
</evidence>
<dbReference type="InterPro" id="IPR057401">
    <property type="entry name" value="Adt-1/2-like_dom"/>
</dbReference>
<dbReference type="InterPro" id="IPR036383">
    <property type="entry name" value="TSP1_rpt_sf"/>
</dbReference>
<dbReference type="Gene3D" id="2.20.100.10">
    <property type="entry name" value="Thrombospondin type-1 (TSP1) repeat"/>
    <property type="match status" value="2"/>
</dbReference>
<dbReference type="InterPro" id="IPR001590">
    <property type="entry name" value="Peptidase_M12B"/>
</dbReference>
<evidence type="ECO:0000256" key="10">
    <source>
        <dbReference type="PROSITE-ProRule" id="PRU00276"/>
    </source>
</evidence>
<keyword evidence="6 10" id="KW-0862">Zinc</keyword>
<sequence length="732" mass="81304">MPCVDKLTFLPLLVIATVFLAEVSAGSIHHLLSKRELKLLFGANHHTEVPDYKLVVPRSRNCVEGADEYPDQLFYTLDGFENSDPFHLTLYKTGEIASPELLVVTRDANDNATTIQHVRPDHCHYLGNVTSHANSVAAMSSCDGLTGIIATPKKHFMLHPVPRDVFKRHKRSLDGTIADETHFLYEVNPNDINCPVNERLYEQGILRIQELEADFNARSKRQTAQQKKDKVVELAIFYDHAIYEATKKENDENDMEILNYVLATINGINLLYHQRSLGDVAVTFKLVRLEIMKAPTRHLPQDGDAEALLSRFRVLQEQRNPAGGAAGHWDNAVLITGYDMYVTFQKKKERSVTGYAHVGSMCERRTSCSINEGKGFGSLYSIAHEIGHNFGMVHDGYGNTCAKKGFLMSAESVIVGTEWSRCSNEDFNRLIRLFRCLDNDNSESTAFKDTDTRLIGQRYDADMQCQVYVGNSKSRRSTGQPFPIADICRILWCSDPDLPLVSRGAHPALDGTYCGNEKWCRAGKCTSWGDSGPDVINGDWSLYTTNATCLSNCLQMGSGYTVFLRECNNPKPQNGGEPCKGSERKIEMCDDERVCRRRKTAENYGRGICKSWHPNAVVDSRQEPIPTACAFRCKVGAGKNLFRLVDRTFPDGKNCGNGKYCVDGKCVKPGAAPIDGGWSEPELISDCDSATTCLKGGVKLLIKRRTCTNPAPDNGGSSCVGSETITEICRGQ</sequence>
<proteinExistence type="predicted"/>
<keyword evidence="8" id="KW-1015">Disulfide bond</keyword>
<dbReference type="InterPro" id="IPR002870">
    <property type="entry name" value="Peptidase_M12B_N"/>
</dbReference>
<evidence type="ECO:0000256" key="1">
    <source>
        <dbReference type="ARBA" id="ARBA00022670"/>
    </source>
</evidence>
<dbReference type="RefSeq" id="XP_014663660.1">
    <property type="nucleotide sequence ID" value="XM_014808174.1"/>
</dbReference>
<keyword evidence="2 10" id="KW-0479">Metal-binding</keyword>
<keyword evidence="7" id="KW-0482">Metalloprotease</keyword>
<evidence type="ECO:0000256" key="11">
    <source>
        <dbReference type="SAM" id="SignalP"/>
    </source>
</evidence>
<dbReference type="Pfam" id="PF25379">
    <property type="entry name" value="Adt-1"/>
    <property type="match status" value="1"/>
</dbReference>
<dbReference type="GeneID" id="106806289"/>
<dbReference type="Gene3D" id="3.40.390.10">
    <property type="entry name" value="Collagenase (Catalytic Domain)"/>
    <property type="match status" value="1"/>
</dbReference>
<organism evidence="13 14">
    <name type="scientific">Priapulus caudatus</name>
    <name type="common">Priapulid worm</name>
    <dbReference type="NCBI Taxonomy" id="37621"/>
    <lineage>
        <taxon>Eukaryota</taxon>
        <taxon>Metazoa</taxon>
        <taxon>Ecdysozoa</taxon>
        <taxon>Scalidophora</taxon>
        <taxon>Priapulida</taxon>
        <taxon>Priapulimorpha</taxon>
        <taxon>Priapulimorphida</taxon>
        <taxon>Priapulidae</taxon>
        <taxon>Priapulus</taxon>
    </lineage>
</organism>
<feature type="binding site" evidence="10">
    <location>
        <position position="384"/>
    </location>
    <ligand>
        <name>Zn(2+)</name>
        <dbReference type="ChEBI" id="CHEBI:29105"/>
        <note>catalytic</note>
    </ligand>
</feature>
<keyword evidence="5" id="KW-0378">Hydrolase</keyword>
<feature type="domain" description="Peptidase M12B" evidence="12">
    <location>
        <begin position="230"/>
        <end position="431"/>
    </location>
</feature>
<dbReference type="Proteomes" id="UP000695022">
    <property type="component" value="Unplaced"/>
</dbReference>
<name>A0ABM1DUN9_PRICU</name>
<evidence type="ECO:0000256" key="9">
    <source>
        <dbReference type="ARBA" id="ARBA00023180"/>
    </source>
</evidence>